<gene>
    <name evidence="2" type="ORF">SBOR_8899</name>
</gene>
<feature type="region of interest" description="Disordered" evidence="1">
    <location>
        <begin position="1"/>
        <end position="118"/>
    </location>
</feature>
<feature type="compositionally biased region" description="Low complexity" evidence="1">
    <location>
        <begin position="109"/>
        <end position="118"/>
    </location>
</feature>
<comment type="caution">
    <text evidence="2">The sequence shown here is derived from an EMBL/GenBank/DDBJ whole genome shotgun (WGS) entry which is preliminary data.</text>
</comment>
<organism evidence="2 3">
    <name type="scientific">Sclerotinia borealis (strain F-4128)</name>
    <dbReference type="NCBI Taxonomy" id="1432307"/>
    <lineage>
        <taxon>Eukaryota</taxon>
        <taxon>Fungi</taxon>
        <taxon>Dikarya</taxon>
        <taxon>Ascomycota</taxon>
        <taxon>Pezizomycotina</taxon>
        <taxon>Leotiomycetes</taxon>
        <taxon>Helotiales</taxon>
        <taxon>Sclerotiniaceae</taxon>
        <taxon>Sclerotinia</taxon>
    </lineage>
</organism>
<dbReference type="HOGENOM" id="CLU_750399_0_0_1"/>
<accession>W9C7Z9</accession>
<dbReference type="Proteomes" id="UP000019487">
    <property type="component" value="Unassembled WGS sequence"/>
</dbReference>
<dbReference type="AlphaFoldDB" id="W9C7Z9"/>
<keyword evidence="3" id="KW-1185">Reference proteome</keyword>
<protein>
    <submittedName>
        <fullName evidence="2">Uncharacterized protein</fullName>
    </submittedName>
</protein>
<name>W9C7Z9_SCLBF</name>
<feature type="compositionally biased region" description="Polar residues" evidence="1">
    <location>
        <begin position="43"/>
        <end position="53"/>
    </location>
</feature>
<evidence type="ECO:0000256" key="1">
    <source>
        <dbReference type="SAM" id="MobiDB-lite"/>
    </source>
</evidence>
<evidence type="ECO:0000313" key="2">
    <source>
        <dbReference type="EMBL" id="ESZ90705.1"/>
    </source>
</evidence>
<evidence type="ECO:0000313" key="3">
    <source>
        <dbReference type="Proteomes" id="UP000019487"/>
    </source>
</evidence>
<dbReference type="OrthoDB" id="4746642at2759"/>
<dbReference type="EMBL" id="AYSA01000583">
    <property type="protein sequence ID" value="ESZ90705.1"/>
    <property type="molecule type" value="Genomic_DNA"/>
</dbReference>
<proteinExistence type="predicted"/>
<sequence length="369" mass="39945">MASQVPPDGPGRGISQLYPTAPVSSMKSQAPPADAPARGVSQLYPSGNPSQVQILGAPSKVPSAAPRQSHHPSVRPFHAATLRAPSQSPPHHPSTRPSHAATLRAPTQSPSHHPSITPSHAAALRIASQAPHSYTSARGISQYTTAVSKKSGREPSAIPIMSMSTNVGATELKRDASINYYRQPTIILQSPSDQNTQYQRDTVTFIPRQSAQPTLLQRDHSKIPPAISAIMEARITPIIGPSKKFENLPSARSILHSKIDIQMASRQSTINELQGAERAAQDEWALGKLGKLNTGCPQNYGWSRRGDGYLCDGGSHYITDKLLCEGMGGLFVVKDKNDWQNRSEGVYYWAGKNEQGKNLFKKIKSPEFG</sequence>
<reference evidence="2 3" key="1">
    <citation type="journal article" date="2014" name="Genome Announc.">
        <title>Draft genome sequence of Sclerotinia borealis, a psychrophilic plant pathogenic fungus.</title>
        <authorList>
            <person name="Mardanov A.V."/>
            <person name="Beletsky A.V."/>
            <person name="Kadnikov V.V."/>
            <person name="Ignatov A.N."/>
            <person name="Ravin N.V."/>
        </authorList>
    </citation>
    <scope>NUCLEOTIDE SEQUENCE [LARGE SCALE GENOMIC DNA]</scope>
    <source>
        <strain evidence="3">F-4157</strain>
    </source>
</reference>